<name>A0A3B0VGU8_9ZZZZ</name>
<keyword evidence="3" id="KW-0547">Nucleotide-binding</keyword>
<keyword evidence="6 7" id="KW-0472">Membrane</keyword>
<evidence type="ECO:0000259" key="9">
    <source>
        <dbReference type="PROSITE" id="PS50929"/>
    </source>
</evidence>
<evidence type="ECO:0000256" key="4">
    <source>
        <dbReference type="ARBA" id="ARBA00022840"/>
    </source>
</evidence>
<evidence type="ECO:0000256" key="5">
    <source>
        <dbReference type="ARBA" id="ARBA00022989"/>
    </source>
</evidence>
<gene>
    <name evidence="10" type="ORF">MNBD_CHLOROFLEXI01-2661</name>
</gene>
<dbReference type="InterPro" id="IPR036640">
    <property type="entry name" value="ABC1_TM_sf"/>
</dbReference>
<dbReference type="InterPro" id="IPR003593">
    <property type="entry name" value="AAA+_ATPase"/>
</dbReference>
<feature type="transmembrane region" description="Helical" evidence="7">
    <location>
        <begin position="16"/>
        <end position="34"/>
    </location>
</feature>
<dbReference type="Gene3D" id="1.20.1560.10">
    <property type="entry name" value="ABC transporter type 1, transmembrane domain"/>
    <property type="match status" value="1"/>
</dbReference>
<dbReference type="PANTHER" id="PTHR43394:SF1">
    <property type="entry name" value="ATP-BINDING CASSETTE SUB-FAMILY B MEMBER 10, MITOCHONDRIAL"/>
    <property type="match status" value="1"/>
</dbReference>
<dbReference type="PROSITE" id="PS50893">
    <property type="entry name" value="ABC_TRANSPORTER_2"/>
    <property type="match status" value="1"/>
</dbReference>
<dbReference type="PROSITE" id="PS50929">
    <property type="entry name" value="ABC_TM1F"/>
    <property type="match status" value="1"/>
</dbReference>
<dbReference type="SUPFAM" id="SSF90123">
    <property type="entry name" value="ABC transporter transmembrane region"/>
    <property type="match status" value="1"/>
</dbReference>
<evidence type="ECO:0000256" key="3">
    <source>
        <dbReference type="ARBA" id="ARBA00022741"/>
    </source>
</evidence>
<dbReference type="Gene3D" id="3.40.50.300">
    <property type="entry name" value="P-loop containing nucleotide triphosphate hydrolases"/>
    <property type="match status" value="1"/>
</dbReference>
<dbReference type="GO" id="GO:0005524">
    <property type="term" value="F:ATP binding"/>
    <property type="evidence" value="ECO:0007669"/>
    <property type="project" value="UniProtKB-KW"/>
</dbReference>
<feature type="non-terminal residue" evidence="10">
    <location>
        <position position="1"/>
    </location>
</feature>
<dbReference type="GO" id="GO:0016887">
    <property type="term" value="F:ATP hydrolysis activity"/>
    <property type="evidence" value="ECO:0007669"/>
    <property type="project" value="InterPro"/>
</dbReference>
<dbReference type="InterPro" id="IPR039421">
    <property type="entry name" value="Type_1_exporter"/>
</dbReference>
<evidence type="ECO:0000256" key="6">
    <source>
        <dbReference type="ARBA" id="ARBA00023136"/>
    </source>
</evidence>
<keyword evidence="5 7" id="KW-1133">Transmembrane helix</keyword>
<evidence type="ECO:0000256" key="7">
    <source>
        <dbReference type="SAM" id="Phobius"/>
    </source>
</evidence>
<comment type="subcellular location">
    <subcellularLocation>
        <location evidence="1">Membrane</location>
        <topology evidence="1">Multi-pass membrane protein</topology>
    </subcellularLocation>
</comment>
<dbReference type="PANTHER" id="PTHR43394">
    <property type="entry name" value="ATP-DEPENDENT PERMEASE MDL1, MITOCHONDRIAL"/>
    <property type="match status" value="1"/>
</dbReference>
<feature type="transmembrane region" description="Helical" evidence="7">
    <location>
        <begin position="96"/>
        <end position="117"/>
    </location>
</feature>
<evidence type="ECO:0000313" key="10">
    <source>
        <dbReference type="EMBL" id="VAW42828.1"/>
    </source>
</evidence>
<dbReference type="SMART" id="SM00382">
    <property type="entry name" value="AAA"/>
    <property type="match status" value="1"/>
</dbReference>
<dbReference type="InterPro" id="IPR003439">
    <property type="entry name" value="ABC_transporter-like_ATP-bd"/>
</dbReference>
<dbReference type="EMBL" id="UOEU01000967">
    <property type="protein sequence ID" value="VAW42828.1"/>
    <property type="molecule type" value="Genomic_DNA"/>
</dbReference>
<keyword evidence="4 10" id="KW-0067">ATP-binding</keyword>
<dbReference type="PROSITE" id="PS00211">
    <property type="entry name" value="ABC_TRANSPORTER_1"/>
    <property type="match status" value="1"/>
</dbReference>
<dbReference type="InterPro" id="IPR011527">
    <property type="entry name" value="ABC1_TM_dom"/>
</dbReference>
<sequence length="445" mass="49198">TVLGVIVLLWLVDWRVGLSVTAVALGGVLILNYLRTLTVPRWAALRQTEATLFGYLEEWLTGTEAIRSSGAEPYILQKMLRLGRERWHKMRAAMRANVFVTSIPVGVFTLAYIAAYIFGTTLFRSSTLTIGGVYLIFYYIDVIKEPLWRINRQIEDLQRAAASIQRIITLQQEQPTMQDGPGVTVASGPLAVTFDHVSFCYADDPETMILQDVTFELAPGKVLGLLGRTGSGKSTLTKLLFRFYDPSDGTILLGSGNNSFDLRQATQAELRRHIGLVTQEVQLFHASVRDNLTLFDTAVSDAQILAVLADLGLMAWLDSLPNGLDSPLEGDASLSAGEAQLLAFVRVFLADPGVVILDEASSRLDPVTEQKIERAIDKLLTNRTAIIVAHRLTTVQRATEIMILRNGRIQEHAPRTELITNPNSLFSQLLKTGLEGAEPSARHWR</sequence>
<dbReference type="Pfam" id="PF00005">
    <property type="entry name" value="ABC_tran"/>
    <property type="match status" value="1"/>
</dbReference>
<dbReference type="Pfam" id="PF00664">
    <property type="entry name" value="ABC_membrane"/>
    <property type="match status" value="1"/>
</dbReference>
<evidence type="ECO:0000256" key="2">
    <source>
        <dbReference type="ARBA" id="ARBA00022692"/>
    </source>
</evidence>
<dbReference type="GO" id="GO:0016020">
    <property type="term" value="C:membrane"/>
    <property type="evidence" value="ECO:0007669"/>
    <property type="project" value="UniProtKB-SubCell"/>
</dbReference>
<reference evidence="10" key="1">
    <citation type="submission" date="2018-06" db="EMBL/GenBank/DDBJ databases">
        <authorList>
            <person name="Zhirakovskaya E."/>
        </authorList>
    </citation>
    <scope>NUCLEOTIDE SEQUENCE</scope>
</reference>
<feature type="domain" description="ABC transmembrane type-1" evidence="9">
    <location>
        <begin position="1"/>
        <end position="159"/>
    </location>
</feature>
<proteinExistence type="predicted"/>
<dbReference type="AlphaFoldDB" id="A0A3B0VGU8"/>
<protein>
    <submittedName>
        <fullName evidence="10">Heterodimeric efflux ABC transporter, permease/ATP-binding subunit 1</fullName>
    </submittedName>
</protein>
<dbReference type="SUPFAM" id="SSF52540">
    <property type="entry name" value="P-loop containing nucleoside triphosphate hydrolases"/>
    <property type="match status" value="1"/>
</dbReference>
<evidence type="ECO:0000259" key="8">
    <source>
        <dbReference type="PROSITE" id="PS50893"/>
    </source>
</evidence>
<keyword evidence="2 7" id="KW-0812">Transmembrane</keyword>
<accession>A0A3B0VGU8</accession>
<organism evidence="10">
    <name type="scientific">hydrothermal vent metagenome</name>
    <dbReference type="NCBI Taxonomy" id="652676"/>
    <lineage>
        <taxon>unclassified sequences</taxon>
        <taxon>metagenomes</taxon>
        <taxon>ecological metagenomes</taxon>
    </lineage>
</organism>
<dbReference type="GO" id="GO:0015421">
    <property type="term" value="F:ABC-type oligopeptide transporter activity"/>
    <property type="evidence" value="ECO:0007669"/>
    <property type="project" value="TreeGrafter"/>
</dbReference>
<dbReference type="InterPro" id="IPR017871">
    <property type="entry name" value="ABC_transporter-like_CS"/>
</dbReference>
<evidence type="ECO:0000256" key="1">
    <source>
        <dbReference type="ARBA" id="ARBA00004141"/>
    </source>
</evidence>
<feature type="domain" description="ABC transporter" evidence="8">
    <location>
        <begin position="192"/>
        <end position="431"/>
    </location>
</feature>
<dbReference type="InterPro" id="IPR027417">
    <property type="entry name" value="P-loop_NTPase"/>
</dbReference>